<name>A0A1Y1HP78_KLENI</name>
<sequence length="147" mass="16282">MAWLFAISLFAILAYVTWNWEMLAKFVWSAVTGAHKVKVLVVVRPGQPWLELTAIGPILAGELVCKAQLLAGASGVLYNLDDPLLPYYGLLSVTTLEGGTFVFVRHVTPRTPPPAPWIPHIGPRTAKPTPKRNDDLIPSKTWQMREP</sequence>
<proteinExistence type="predicted"/>
<dbReference type="Proteomes" id="UP000054558">
    <property type="component" value="Unassembled WGS sequence"/>
</dbReference>
<evidence type="ECO:0000313" key="2">
    <source>
        <dbReference type="EMBL" id="GAQ79009.1"/>
    </source>
</evidence>
<feature type="region of interest" description="Disordered" evidence="1">
    <location>
        <begin position="115"/>
        <end position="147"/>
    </location>
</feature>
<organism evidence="2 3">
    <name type="scientific">Klebsormidium nitens</name>
    <name type="common">Green alga</name>
    <name type="synonym">Ulothrix nitens</name>
    <dbReference type="NCBI Taxonomy" id="105231"/>
    <lineage>
        <taxon>Eukaryota</taxon>
        <taxon>Viridiplantae</taxon>
        <taxon>Streptophyta</taxon>
        <taxon>Klebsormidiophyceae</taxon>
        <taxon>Klebsormidiales</taxon>
        <taxon>Klebsormidiaceae</taxon>
        <taxon>Klebsormidium</taxon>
    </lineage>
</organism>
<accession>A0A1Y1HP78</accession>
<keyword evidence="3" id="KW-1185">Reference proteome</keyword>
<feature type="compositionally biased region" description="Basic and acidic residues" evidence="1">
    <location>
        <begin position="131"/>
        <end position="147"/>
    </location>
</feature>
<evidence type="ECO:0000256" key="1">
    <source>
        <dbReference type="SAM" id="MobiDB-lite"/>
    </source>
</evidence>
<dbReference type="AlphaFoldDB" id="A0A1Y1HP78"/>
<dbReference type="EMBL" id="DF236971">
    <property type="protein sequence ID" value="GAQ79009.1"/>
    <property type="molecule type" value="Genomic_DNA"/>
</dbReference>
<reference evidence="2 3" key="1">
    <citation type="journal article" date="2014" name="Nat. Commun.">
        <title>Klebsormidium flaccidum genome reveals primary factors for plant terrestrial adaptation.</title>
        <authorList>
            <person name="Hori K."/>
            <person name="Maruyama F."/>
            <person name="Fujisawa T."/>
            <person name="Togashi T."/>
            <person name="Yamamoto N."/>
            <person name="Seo M."/>
            <person name="Sato S."/>
            <person name="Yamada T."/>
            <person name="Mori H."/>
            <person name="Tajima N."/>
            <person name="Moriyama T."/>
            <person name="Ikeuchi M."/>
            <person name="Watanabe M."/>
            <person name="Wada H."/>
            <person name="Kobayashi K."/>
            <person name="Saito M."/>
            <person name="Masuda T."/>
            <person name="Sasaki-Sekimoto Y."/>
            <person name="Mashiguchi K."/>
            <person name="Awai K."/>
            <person name="Shimojima M."/>
            <person name="Masuda S."/>
            <person name="Iwai M."/>
            <person name="Nobusawa T."/>
            <person name="Narise T."/>
            <person name="Kondo S."/>
            <person name="Saito H."/>
            <person name="Sato R."/>
            <person name="Murakawa M."/>
            <person name="Ihara Y."/>
            <person name="Oshima-Yamada Y."/>
            <person name="Ohtaka K."/>
            <person name="Satoh M."/>
            <person name="Sonobe K."/>
            <person name="Ishii M."/>
            <person name="Ohtani R."/>
            <person name="Kanamori-Sato M."/>
            <person name="Honoki R."/>
            <person name="Miyazaki D."/>
            <person name="Mochizuki H."/>
            <person name="Umetsu J."/>
            <person name="Higashi K."/>
            <person name="Shibata D."/>
            <person name="Kamiya Y."/>
            <person name="Sato N."/>
            <person name="Nakamura Y."/>
            <person name="Tabata S."/>
            <person name="Ida S."/>
            <person name="Kurokawa K."/>
            <person name="Ohta H."/>
        </authorList>
    </citation>
    <scope>NUCLEOTIDE SEQUENCE [LARGE SCALE GENOMIC DNA]</scope>
    <source>
        <strain evidence="2 3">NIES-2285</strain>
    </source>
</reference>
<protein>
    <submittedName>
        <fullName evidence="2">Uncharacterized protein</fullName>
    </submittedName>
</protein>
<evidence type="ECO:0000313" key="3">
    <source>
        <dbReference type="Proteomes" id="UP000054558"/>
    </source>
</evidence>
<gene>
    <name evidence="2" type="ORF">KFL_000220410</name>
</gene>